<comment type="similarity">
    <text evidence="1">Belongs to the N(4)/N(6)-methyltransferase family.</text>
</comment>
<dbReference type="SUPFAM" id="SSF53335">
    <property type="entry name" value="S-adenosyl-L-methionine-dependent methyltransferases"/>
    <property type="match status" value="1"/>
</dbReference>
<keyword evidence="5" id="KW-0949">S-adenosyl-L-methionine</keyword>
<dbReference type="GO" id="GO:0009007">
    <property type="term" value="F:site-specific DNA-methyltransferase (adenine-specific) activity"/>
    <property type="evidence" value="ECO:0007669"/>
    <property type="project" value="UniProtKB-EC"/>
</dbReference>
<dbReference type="InterPro" id="IPR011639">
    <property type="entry name" value="MethylTrfase_TaqI-like_dom"/>
</dbReference>
<dbReference type="Pfam" id="PF07669">
    <property type="entry name" value="Eco57I"/>
    <property type="match status" value="1"/>
</dbReference>
<keyword evidence="9" id="KW-1185">Reference proteome</keyword>
<organism evidence="8 9">
    <name type="scientific">Brevibacillus invocatus</name>
    <dbReference type="NCBI Taxonomy" id="173959"/>
    <lineage>
        <taxon>Bacteria</taxon>
        <taxon>Bacillati</taxon>
        <taxon>Bacillota</taxon>
        <taxon>Bacilli</taxon>
        <taxon>Bacillales</taxon>
        <taxon>Paenibacillaceae</taxon>
        <taxon>Brevibacillus</taxon>
    </lineage>
</organism>
<evidence type="ECO:0000256" key="6">
    <source>
        <dbReference type="ARBA" id="ARBA00047942"/>
    </source>
</evidence>
<dbReference type="Gene3D" id="3.40.50.150">
    <property type="entry name" value="Vaccinia Virus protein VP39"/>
    <property type="match status" value="1"/>
</dbReference>
<comment type="caution">
    <text evidence="8">The sequence shown here is derived from an EMBL/GenBank/DDBJ whole genome shotgun (WGS) entry which is preliminary data.</text>
</comment>
<dbReference type="PROSITE" id="PS00092">
    <property type="entry name" value="N6_MTASE"/>
    <property type="match status" value="1"/>
</dbReference>
<feature type="domain" description="Type II methyltransferase M.TaqI-like" evidence="7">
    <location>
        <begin position="222"/>
        <end position="316"/>
    </location>
</feature>
<dbReference type="Proteomes" id="UP000282028">
    <property type="component" value="Unassembled WGS sequence"/>
</dbReference>
<dbReference type="OrthoDB" id="9814572at2"/>
<name>A0A3M8CEL9_9BACL</name>
<dbReference type="PANTHER" id="PTHR33841:SF5">
    <property type="entry name" value="DNA METHYLASE (MODIFICATION METHYLASE) (METHYLTRANSFERASE)-RELATED"/>
    <property type="match status" value="1"/>
</dbReference>
<proteinExistence type="inferred from homology"/>
<evidence type="ECO:0000256" key="4">
    <source>
        <dbReference type="ARBA" id="ARBA00022679"/>
    </source>
</evidence>
<dbReference type="PRINTS" id="PR00507">
    <property type="entry name" value="N12N6MTFRASE"/>
</dbReference>
<evidence type="ECO:0000256" key="2">
    <source>
        <dbReference type="ARBA" id="ARBA00011900"/>
    </source>
</evidence>
<evidence type="ECO:0000256" key="3">
    <source>
        <dbReference type="ARBA" id="ARBA00022603"/>
    </source>
</evidence>
<dbReference type="GO" id="GO:0003676">
    <property type="term" value="F:nucleic acid binding"/>
    <property type="evidence" value="ECO:0007669"/>
    <property type="project" value="InterPro"/>
</dbReference>
<dbReference type="EC" id="2.1.1.72" evidence="2"/>
<sequence length="597" mass="68120">MPLKKEISHEIIKPSWDNYKLQALNNKRKHVETNTEYEMLFSSSFCFLILKSLWKIVDSKKRFELRSCKYKRLQLNLETNKLAKEIADYLSTLSIIECSYYIGVLYTYLLPQKYKAEYGIYYTPPVIAERLLDLLGSEGVNWSKDSILDPACGGGAFLVPVANRILGDHRIKCIPAEERIKHLENNLSGIEIDEFAGWMTQVMLDVVTYQDACLIGRKMKNIVRHDDTIEFALKQDKSYQLIVGNPPYGRITLNEELREAYARSLYGHANMYGLFIDAALRMKSSDGFIGFVTPTSFMGGQYFSNLRSLLMKEAPPLDIDFITERSGVFDEVLQETCLTVFGPNDSKETSIHNIKTDIVGYRVNRVGTFQLNEGTSPWFLPRDSSETKLIKKLNKMKTTIKDYGYKVSTGPLVWNRHKEQLENSPRDGSYPIIWSHAIVNGNFTFDYKTKKPRFINILDGQDFLVCKQPVVLLQRTTSKEQQRRLISTVLPQEFLSEWNGAVIENHVNMIHSVDKQKLSPEALSLILNTTVVDRIFRCISGSVAVSASELHALPLPPLKKVLGIEDLVQQYKSNQISEEDLSLSVEQIMLKAYNLGG</sequence>
<keyword evidence="3" id="KW-0489">Methyltransferase</keyword>
<evidence type="ECO:0000256" key="1">
    <source>
        <dbReference type="ARBA" id="ARBA00006594"/>
    </source>
</evidence>
<dbReference type="GO" id="GO:0006304">
    <property type="term" value="P:DNA modification"/>
    <property type="evidence" value="ECO:0007669"/>
    <property type="project" value="InterPro"/>
</dbReference>
<dbReference type="InterPro" id="IPR029063">
    <property type="entry name" value="SAM-dependent_MTases_sf"/>
</dbReference>
<evidence type="ECO:0000313" key="8">
    <source>
        <dbReference type="EMBL" id="RNB74128.1"/>
    </source>
</evidence>
<dbReference type="CDD" id="cd02440">
    <property type="entry name" value="AdoMet_MTases"/>
    <property type="match status" value="1"/>
</dbReference>
<dbReference type="AlphaFoldDB" id="A0A3M8CEL9"/>
<reference evidence="8 9" key="1">
    <citation type="submission" date="2018-10" db="EMBL/GenBank/DDBJ databases">
        <title>Phylogenomics of Brevibacillus.</title>
        <authorList>
            <person name="Dunlap C."/>
        </authorList>
    </citation>
    <scope>NUCLEOTIDE SEQUENCE [LARGE SCALE GENOMIC DNA]</scope>
    <source>
        <strain evidence="8 9">JCM 12215</strain>
    </source>
</reference>
<keyword evidence="4" id="KW-0808">Transferase</keyword>
<gene>
    <name evidence="8" type="ORF">EDM52_10715</name>
</gene>
<dbReference type="RefSeq" id="WP_122908989.1">
    <property type="nucleotide sequence ID" value="NZ_RHHR01000015.1"/>
</dbReference>
<dbReference type="InterPro" id="IPR050953">
    <property type="entry name" value="N4_N6_ade-DNA_methylase"/>
</dbReference>
<evidence type="ECO:0000259" key="7">
    <source>
        <dbReference type="Pfam" id="PF07669"/>
    </source>
</evidence>
<comment type="catalytic activity">
    <reaction evidence="6">
        <text>a 2'-deoxyadenosine in DNA + S-adenosyl-L-methionine = an N(6)-methyl-2'-deoxyadenosine in DNA + S-adenosyl-L-homocysteine + H(+)</text>
        <dbReference type="Rhea" id="RHEA:15197"/>
        <dbReference type="Rhea" id="RHEA-COMP:12418"/>
        <dbReference type="Rhea" id="RHEA-COMP:12419"/>
        <dbReference type="ChEBI" id="CHEBI:15378"/>
        <dbReference type="ChEBI" id="CHEBI:57856"/>
        <dbReference type="ChEBI" id="CHEBI:59789"/>
        <dbReference type="ChEBI" id="CHEBI:90615"/>
        <dbReference type="ChEBI" id="CHEBI:90616"/>
        <dbReference type="EC" id="2.1.1.72"/>
    </reaction>
</comment>
<dbReference type="PANTHER" id="PTHR33841">
    <property type="entry name" value="DNA METHYLTRANSFERASE YEEA-RELATED"/>
    <property type="match status" value="1"/>
</dbReference>
<dbReference type="EMBL" id="RHHR01000015">
    <property type="protein sequence ID" value="RNB74128.1"/>
    <property type="molecule type" value="Genomic_DNA"/>
</dbReference>
<dbReference type="GO" id="GO:0032259">
    <property type="term" value="P:methylation"/>
    <property type="evidence" value="ECO:0007669"/>
    <property type="project" value="UniProtKB-KW"/>
</dbReference>
<accession>A0A3M8CEL9</accession>
<evidence type="ECO:0000313" key="9">
    <source>
        <dbReference type="Proteomes" id="UP000282028"/>
    </source>
</evidence>
<protein>
    <recommendedName>
        <fullName evidence="2">site-specific DNA-methyltransferase (adenine-specific)</fullName>
        <ecNumber evidence="2">2.1.1.72</ecNumber>
    </recommendedName>
</protein>
<evidence type="ECO:0000256" key="5">
    <source>
        <dbReference type="ARBA" id="ARBA00022691"/>
    </source>
</evidence>
<dbReference type="InterPro" id="IPR002052">
    <property type="entry name" value="DNA_methylase_N6_adenine_CS"/>
</dbReference>